<dbReference type="Gene3D" id="3.30.2310.20">
    <property type="entry name" value="RelE-like"/>
    <property type="match status" value="1"/>
</dbReference>
<dbReference type="RefSeq" id="WP_169698861.1">
    <property type="nucleotide sequence ID" value="NZ_LS974202.1"/>
</dbReference>
<evidence type="ECO:0000313" key="2">
    <source>
        <dbReference type="Proteomes" id="UP000250796"/>
    </source>
</evidence>
<dbReference type="EMBL" id="LS974202">
    <property type="protein sequence ID" value="SSC12561.1"/>
    <property type="molecule type" value="Genomic_DNA"/>
</dbReference>
<proteinExistence type="predicted"/>
<dbReference type="KEGG" id="minf:MESINF_1117"/>
<accession>A0A7Z7LEE6</accession>
<organism evidence="1 2">
    <name type="scientific">Mesotoga infera</name>
    <dbReference type="NCBI Taxonomy" id="1236046"/>
    <lineage>
        <taxon>Bacteria</taxon>
        <taxon>Thermotogati</taxon>
        <taxon>Thermotogota</taxon>
        <taxon>Thermotogae</taxon>
        <taxon>Kosmotogales</taxon>
        <taxon>Kosmotogaceae</taxon>
        <taxon>Mesotoga</taxon>
    </lineage>
</organism>
<dbReference type="Proteomes" id="UP000250796">
    <property type="component" value="Chromosome MESINF"/>
</dbReference>
<dbReference type="AlphaFoldDB" id="A0A7Z7LEE6"/>
<gene>
    <name evidence="1" type="ORF">MESINF_1117</name>
</gene>
<dbReference type="InterPro" id="IPR035093">
    <property type="entry name" value="RelE/ParE_toxin_dom_sf"/>
</dbReference>
<sequence>MSRYYDGKTDKKPYVRSLTGKYYGLLQLRVGDYRIIFKLRGDEFVILIIIIIRLEDIYR</sequence>
<keyword evidence="2" id="KW-1185">Reference proteome</keyword>
<protein>
    <submittedName>
        <fullName evidence="1">Addiction module toxin, RelE/StbE family</fullName>
    </submittedName>
</protein>
<dbReference type="SUPFAM" id="SSF143011">
    <property type="entry name" value="RelE-like"/>
    <property type="match status" value="1"/>
</dbReference>
<evidence type="ECO:0000313" key="1">
    <source>
        <dbReference type="EMBL" id="SSC12561.1"/>
    </source>
</evidence>
<name>A0A7Z7LEE6_9BACT</name>
<reference evidence="1 2" key="1">
    <citation type="submission" date="2017-01" db="EMBL/GenBank/DDBJ databases">
        <authorList>
            <person name="Erauso G."/>
        </authorList>
    </citation>
    <scope>NUCLEOTIDE SEQUENCE [LARGE SCALE GENOMIC DNA]</scope>
    <source>
        <strain evidence="1">MESINF1</strain>
    </source>
</reference>